<sequence>MEERPLGYVLDGATPVRATFVSSEPPKLGDYVVIRSTGIELLGFVENIGAKSVMLATTHSVKEPSFIQRLNELRLNGDTFFEARVRIVGDVNDPEFRNPRIPPPPGAPVYPAPRELLERIFGPGSRGYIRLGVLAARPDVPVYVDVNKMVTRHLAILAVTGAGKSNTVAVITDRIVRMGGTVLILDFHGEYVESDIGGGRVNVIEPRLNPRHLNIAELMILLGIESRYYHQERILRKAYARARESNEAFLDALRRAVEQLRGKEEPKALAAVLNKIEGLIERYRDILDEEAGDMLSRLRPGFANVLDLSRVDEDAADVIASHMLRRILQARKAHRVTGNGLPYPIFIVVEEAHILAPKDEDTLSKYWLARIAREGRKFGVGLCLVSQRPKNLDPDILSQANNKIILRIVEPSDQRYVQMATETLSDDLLEQLPSLNTGEAIVLGPMVRMPTLVRIDLYEGRKGGTDPDVVGEWLTAREMHQEHSQDPVLDLIEELTMKR</sequence>
<organism evidence="13 14">
    <name type="scientific">Pyrolobus fumarii (strain DSM 11204 / 1A)</name>
    <dbReference type="NCBI Taxonomy" id="694429"/>
    <lineage>
        <taxon>Archaea</taxon>
        <taxon>Thermoproteota</taxon>
        <taxon>Thermoprotei</taxon>
        <taxon>Desulfurococcales</taxon>
        <taxon>Pyrodictiaceae</taxon>
        <taxon>Pyrolobus</taxon>
    </lineage>
</organism>
<feature type="domain" description="Helicase HerA central" evidence="11">
    <location>
        <begin position="129"/>
        <end position="327"/>
    </location>
</feature>
<evidence type="ECO:0000256" key="5">
    <source>
        <dbReference type="ARBA" id="ARBA00022840"/>
    </source>
</evidence>
<name>G0EHQ6_PYRF1</name>
<evidence type="ECO:0000256" key="1">
    <source>
        <dbReference type="ARBA" id="ARBA00007816"/>
    </source>
</evidence>
<dbReference type="KEGG" id="pfm:Pyrfu_1552"/>
<dbReference type="Pfam" id="PF05872">
    <property type="entry name" value="HerA_C"/>
    <property type="match status" value="1"/>
</dbReference>
<dbReference type="GO" id="GO:0003677">
    <property type="term" value="F:DNA binding"/>
    <property type="evidence" value="ECO:0007669"/>
    <property type="project" value="UniProtKB-KW"/>
</dbReference>
<keyword evidence="14" id="KW-1185">Reference proteome</keyword>
<dbReference type="PANTHER" id="PTHR42957">
    <property type="entry name" value="HELICASE MJ1565-RELATED"/>
    <property type="match status" value="1"/>
</dbReference>
<comment type="similarity">
    <text evidence="1">Belongs to the HerA family.</text>
</comment>
<dbReference type="RefSeq" id="WP_014027086.1">
    <property type="nucleotide sequence ID" value="NC_015931.1"/>
</dbReference>
<proteinExistence type="inferred from homology"/>
<accession>G0EHQ6</accession>
<gene>
    <name evidence="13" type="ordered locus">Pyrfu_1552</name>
</gene>
<evidence type="ECO:0000256" key="2">
    <source>
        <dbReference type="ARBA" id="ARBA00022741"/>
    </source>
</evidence>
<evidence type="ECO:0000313" key="13">
    <source>
        <dbReference type="EMBL" id="AEM39409.1"/>
    </source>
</evidence>
<dbReference type="GO" id="GO:0043138">
    <property type="term" value="F:3'-5' DNA helicase activity"/>
    <property type="evidence" value="ECO:0007669"/>
    <property type="project" value="UniProtKB-EC"/>
</dbReference>
<dbReference type="EMBL" id="CP002838">
    <property type="protein sequence ID" value="AEM39409.1"/>
    <property type="molecule type" value="Genomic_DNA"/>
</dbReference>
<comment type="catalytic activity">
    <reaction evidence="9">
        <text>ATP + H2O = ADP + phosphate + H(+)</text>
        <dbReference type="Rhea" id="RHEA:13065"/>
        <dbReference type="ChEBI" id="CHEBI:15377"/>
        <dbReference type="ChEBI" id="CHEBI:15378"/>
        <dbReference type="ChEBI" id="CHEBI:30616"/>
        <dbReference type="ChEBI" id="CHEBI:43474"/>
        <dbReference type="ChEBI" id="CHEBI:456216"/>
        <dbReference type="EC" id="5.6.2.3"/>
    </reaction>
</comment>
<evidence type="ECO:0000313" key="14">
    <source>
        <dbReference type="Proteomes" id="UP000001037"/>
    </source>
</evidence>
<dbReference type="InParanoid" id="G0EHQ6"/>
<keyword evidence="3" id="KW-0378">Hydrolase</keyword>
<keyword evidence="4" id="KW-0347">Helicase</keyword>
<evidence type="ECO:0000256" key="10">
    <source>
        <dbReference type="ARBA" id="ARBA00048988"/>
    </source>
</evidence>
<dbReference type="Pfam" id="PF01935">
    <property type="entry name" value="DUF87"/>
    <property type="match status" value="1"/>
</dbReference>
<evidence type="ECO:0000256" key="9">
    <source>
        <dbReference type="ARBA" id="ARBA00048954"/>
    </source>
</evidence>
<comment type="catalytic activity">
    <reaction evidence="8">
        <text>Couples ATP hydrolysis with the unwinding of duplex DNA by translocating in the 3'-5' direction.</text>
        <dbReference type="EC" id="5.6.2.4"/>
    </reaction>
</comment>
<comment type="catalytic activity">
    <reaction evidence="10">
        <text>ATP + H2O = ADP + phosphate + H(+)</text>
        <dbReference type="Rhea" id="RHEA:13065"/>
        <dbReference type="ChEBI" id="CHEBI:15377"/>
        <dbReference type="ChEBI" id="CHEBI:15378"/>
        <dbReference type="ChEBI" id="CHEBI:30616"/>
        <dbReference type="ChEBI" id="CHEBI:43474"/>
        <dbReference type="ChEBI" id="CHEBI:456216"/>
        <dbReference type="EC" id="5.6.2.4"/>
    </reaction>
</comment>
<dbReference type="InterPro" id="IPR002789">
    <property type="entry name" value="HerA_central"/>
</dbReference>
<keyword evidence="6" id="KW-0238">DNA-binding</keyword>
<keyword evidence="5" id="KW-0067">ATP-binding</keyword>
<evidence type="ECO:0000259" key="12">
    <source>
        <dbReference type="Pfam" id="PF05872"/>
    </source>
</evidence>
<dbReference type="InterPro" id="IPR033186">
    <property type="entry name" value="HerA_C"/>
</dbReference>
<dbReference type="GO" id="GO:0043139">
    <property type="term" value="F:5'-3' DNA helicase activity"/>
    <property type="evidence" value="ECO:0007669"/>
    <property type="project" value="UniProtKB-EC"/>
</dbReference>
<dbReference type="Proteomes" id="UP000001037">
    <property type="component" value="Chromosome"/>
</dbReference>
<dbReference type="GeneID" id="11138739"/>
<dbReference type="Gene3D" id="3.40.50.300">
    <property type="entry name" value="P-loop containing nucleotide triphosphate hydrolases"/>
    <property type="match status" value="2"/>
</dbReference>
<dbReference type="eggNOG" id="arCOG00280">
    <property type="taxonomic scope" value="Archaea"/>
</dbReference>
<keyword evidence="2" id="KW-0547">Nucleotide-binding</keyword>
<dbReference type="GO" id="GO:0016787">
    <property type="term" value="F:hydrolase activity"/>
    <property type="evidence" value="ECO:0007669"/>
    <property type="project" value="UniProtKB-KW"/>
</dbReference>
<evidence type="ECO:0000256" key="6">
    <source>
        <dbReference type="ARBA" id="ARBA00023125"/>
    </source>
</evidence>
<keyword evidence="7" id="KW-0413">Isomerase</keyword>
<evidence type="ECO:0000256" key="3">
    <source>
        <dbReference type="ARBA" id="ARBA00022801"/>
    </source>
</evidence>
<dbReference type="InterPro" id="IPR027417">
    <property type="entry name" value="P-loop_NTPase"/>
</dbReference>
<evidence type="ECO:0000256" key="4">
    <source>
        <dbReference type="ARBA" id="ARBA00022806"/>
    </source>
</evidence>
<evidence type="ECO:0000256" key="7">
    <source>
        <dbReference type="ARBA" id="ARBA00023235"/>
    </source>
</evidence>
<dbReference type="InterPro" id="IPR008571">
    <property type="entry name" value="HerA-like"/>
</dbReference>
<feature type="domain" description="Helicase HerA-like C-terminal" evidence="12">
    <location>
        <begin position="348"/>
        <end position="442"/>
    </location>
</feature>
<dbReference type="GO" id="GO:0005524">
    <property type="term" value="F:ATP binding"/>
    <property type="evidence" value="ECO:0007669"/>
    <property type="project" value="UniProtKB-KW"/>
</dbReference>
<dbReference type="HOGENOM" id="CLU_023842_2_0_2"/>
<dbReference type="PANTHER" id="PTHR42957:SF1">
    <property type="entry name" value="HELICASE MJ1565-RELATED"/>
    <property type="match status" value="1"/>
</dbReference>
<dbReference type="STRING" id="694429.Pyrfu_1552"/>
<dbReference type="SUPFAM" id="SSF52540">
    <property type="entry name" value="P-loop containing nucleoside triphosphate hydrolases"/>
    <property type="match status" value="1"/>
</dbReference>
<evidence type="ECO:0000259" key="11">
    <source>
        <dbReference type="Pfam" id="PF01935"/>
    </source>
</evidence>
<evidence type="ECO:0000256" key="8">
    <source>
        <dbReference type="ARBA" id="ARBA00034617"/>
    </source>
</evidence>
<dbReference type="AlphaFoldDB" id="G0EHQ6"/>
<reference evidence="13 14" key="1">
    <citation type="journal article" date="2011" name="Stand. Genomic Sci.">
        <title>Complete genome sequence of the hyperthermophilic chemolithoautotroph Pyrolobus fumarii type strain (1A).</title>
        <authorList>
            <person name="Anderson I."/>
            <person name="Goker M."/>
            <person name="Nolan M."/>
            <person name="Lucas S."/>
            <person name="Hammon N."/>
            <person name="Deshpande S."/>
            <person name="Cheng J.F."/>
            <person name="Tapia R."/>
            <person name="Han C."/>
            <person name="Goodwin L."/>
            <person name="Pitluck S."/>
            <person name="Huntemann M."/>
            <person name="Liolios K."/>
            <person name="Ivanova N."/>
            <person name="Pagani I."/>
            <person name="Mavromatis K."/>
            <person name="Ovchinikova G."/>
            <person name="Pati A."/>
            <person name="Chen A."/>
            <person name="Palaniappan K."/>
            <person name="Land M."/>
            <person name="Hauser L."/>
            <person name="Brambilla E.M."/>
            <person name="Huber H."/>
            <person name="Yasawong M."/>
            <person name="Rohde M."/>
            <person name="Spring S."/>
            <person name="Abt B."/>
            <person name="Sikorski J."/>
            <person name="Wirth R."/>
            <person name="Detter J.C."/>
            <person name="Woyke T."/>
            <person name="Bristow J."/>
            <person name="Eisen J.A."/>
            <person name="Markowitz V."/>
            <person name="Hugenholtz P."/>
            <person name="Kyrpides N.C."/>
            <person name="Klenk H.P."/>
            <person name="Lapidus A."/>
        </authorList>
    </citation>
    <scope>NUCLEOTIDE SEQUENCE [LARGE SCALE GENOMIC DNA]</scope>
    <source>
        <strain evidence="14">DSM 11204 / 1A</strain>
    </source>
</reference>
<protein>
    <submittedName>
        <fullName evidence="13">HerA-ATP synthase with barrel domain</fullName>
    </submittedName>
</protein>